<evidence type="ECO:0000313" key="1">
    <source>
        <dbReference type="EMBL" id="CAD8119988.1"/>
    </source>
</evidence>
<reference evidence="1" key="1">
    <citation type="submission" date="2021-01" db="EMBL/GenBank/DDBJ databases">
        <authorList>
            <consortium name="Genoscope - CEA"/>
            <person name="William W."/>
        </authorList>
    </citation>
    <scope>NUCLEOTIDE SEQUENCE</scope>
</reference>
<sequence length="51" mass="6209">MKIQIINDTLCFQQLSIHFQQCQFSIIFYKLHQIQISMTEQKGYESKKRNE</sequence>
<dbReference type="AlphaFoldDB" id="A0A8S1QWG8"/>
<evidence type="ECO:0000313" key="2">
    <source>
        <dbReference type="Proteomes" id="UP000692954"/>
    </source>
</evidence>
<dbReference type="Proteomes" id="UP000692954">
    <property type="component" value="Unassembled WGS sequence"/>
</dbReference>
<comment type="caution">
    <text evidence="1">The sequence shown here is derived from an EMBL/GenBank/DDBJ whole genome shotgun (WGS) entry which is preliminary data.</text>
</comment>
<protein>
    <submittedName>
        <fullName evidence="1">Uncharacterized protein</fullName>
    </submittedName>
</protein>
<dbReference type="EMBL" id="CAJJDN010000124">
    <property type="protein sequence ID" value="CAD8119988.1"/>
    <property type="molecule type" value="Genomic_DNA"/>
</dbReference>
<name>A0A8S1QWG8_9CILI</name>
<keyword evidence="2" id="KW-1185">Reference proteome</keyword>
<accession>A0A8S1QWG8</accession>
<proteinExistence type="predicted"/>
<gene>
    <name evidence="1" type="ORF">PSON_ATCC_30995.1.T1240006</name>
</gene>
<organism evidence="1 2">
    <name type="scientific">Paramecium sonneborni</name>
    <dbReference type="NCBI Taxonomy" id="65129"/>
    <lineage>
        <taxon>Eukaryota</taxon>
        <taxon>Sar</taxon>
        <taxon>Alveolata</taxon>
        <taxon>Ciliophora</taxon>
        <taxon>Intramacronucleata</taxon>
        <taxon>Oligohymenophorea</taxon>
        <taxon>Peniculida</taxon>
        <taxon>Parameciidae</taxon>
        <taxon>Paramecium</taxon>
    </lineage>
</organism>